<dbReference type="EMBL" id="VBUU01000054">
    <property type="protein sequence ID" value="TLF92951.1"/>
    <property type="molecule type" value="Genomic_DNA"/>
</dbReference>
<accession>A0A5R8P4W9</accession>
<sequence length="107" mass="11941">MTDQDKPRRAVALLHSGHDPEVYQSLLYRHRLKIVYTVHTDASAVLAALIAVQHALEHLAEAVVVPHLDTPDADAPWWVITEATDLITSTGEYPLRSRLAAPMREEP</sequence>
<evidence type="ECO:0000313" key="1">
    <source>
        <dbReference type="EMBL" id="TLF92951.1"/>
    </source>
</evidence>
<dbReference type="RefSeq" id="WP_138459096.1">
    <property type="nucleotide sequence ID" value="NZ_VBUU01000054.1"/>
</dbReference>
<proteinExistence type="predicted"/>
<dbReference type="AlphaFoldDB" id="A0A5R8P4W9"/>
<evidence type="ECO:0000313" key="2">
    <source>
        <dbReference type="Proteomes" id="UP000308349"/>
    </source>
</evidence>
<dbReference type="Proteomes" id="UP000308349">
    <property type="component" value="Unassembled WGS sequence"/>
</dbReference>
<name>A0A5R8P4W9_9NOCA</name>
<protein>
    <submittedName>
        <fullName evidence="1">Uncharacterized protein</fullName>
    </submittedName>
</protein>
<gene>
    <name evidence="1" type="ORF">FEK35_30095</name>
</gene>
<reference evidence="1 2" key="1">
    <citation type="submission" date="2019-05" db="EMBL/GenBank/DDBJ databases">
        <title>Genomes sequences of two Nocardia cyriacigeorgica environmental isolates, type strains Nocardia asteroides ATCC 19247 and Nocardia cyriacigeorgica DSM 44484.</title>
        <authorList>
            <person name="Vautrin F."/>
            <person name="Bergeron E."/>
            <person name="Dubost A."/>
            <person name="Abrouk D."/>
            <person name="Rodriguez Nava V."/>
            <person name="Pujic P."/>
        </authorList>
    </citation>
    <scope>NUCLEOTIDE SEQUENCE [LARGE SCALE GENOMIC DNA]</scope>
    <source>
        <strain evidence="1 2">EML 1456</strain>
    </source>
</reference>
<comment type="caution">
    <text evidence="1">The sequence shown here is derived from an EMBL/GenBank/DDBJ whole genome shotgun (WGS) entry which is preliminary data.</text>
</comment>
<organism evidence="1 2">
    <name type="scientific">Nocardia cyriacigeorgica</name>
    <dbReference type="NCBI Taxonomy" id="135487"/>
    <lineage>
        <taxon>Bacteria</taxon>
        <taxon>Bacillati</taxon>
        <taxon>Actinomycetota</taxon>
        <taxon>Actinomycetes</taxon>
        <taxon>Mycobacteriales</taxon>
        <taxon>Nocardiaceae</taxon>
        <taxon>Nocardia</taxon>
    </lineage>
</organism>
<dbReference type="OrthoDB" id="4558485at2"/>